<evidence type="ECO:0000256" key="10">
    <source>
        <dbReference type="PIRSR" id="PIRSR001589-2"/>
    </source>
</evidence>
<feature type="domain" description="Glutamine amidotransferase type-2" evidence="12">
    <location>
        <begin position="2"/>
        <end position="216"/>
    </location>
</feature>
<dbReference type="SUPFAM" id="SSF56235">
    <property type="entry name" value="N-terminal nucleophile aminohydrolases (Ntn hydrolases)"/>
    <property type="match status" value="1"/>
</dbReference>
<proteinExistence type="inferred from homology"/>
<dbReference type="PROSITE" id="PS51278">
    <property type="entry name" value="GATASE_TYPE_2"/>
    <property type="match status" value="1"/>
</dbReference>
<feature type="site" description="Important for beta-aspartyl-AMP intermediate formation" evidence="11">
    <location>
        <position position="378"/>
    </location>
</feature>
<feature type="active site" description="For GATase activity" evidence="9">
    <location>
        <position position="2"/>
    </location>
</feature>
<dbReference type="PIRSF" id="PIRSF001589">
    <property type="entry name" value="Asn_synthetase_glu-h"/>
    <property type="match status" value="1"/>
</dbReference>
<keyword evidence="4 10" id="KW-0547">Nucleotide-binding</keyword>
<name>A0A4V2UT14_9BACI</name>
<keyword evidence="5 10" id="KW-0067">ATP-binding</keyword>
<feature type="binding site" evidence="10">
    <location>
        <position position="293"/>
    </location>
    <ligand>
        <name>ATP</name>
        <dbReference type="ChEBI" id="CHEBI:30616"/>
    </ligand>
</feature>
<comment type="similarity">
    <text evidence="2">Belongs to the asparagine synthetase family.</text>
</comment>
<dbReference type="PANTHER" id="PTHR43284:SF1">
    <property type="entry name" value="ASPARAGINE SYNTHETASE"/>
    <property type="match status" value="1"/>
</dbReference>
<evidence type="ECO:0000313" key="14">
    <source>
        <dbReference type="Proteomes" id="UP000295788"/>
    </source>
</evidence>
<dbReference type="Gene3D" id="3.40.50.620">
    <property type="entry name" value="HUPs"/>
    <property type="match status" value="1"/>
</dbReference>
<dbReference type="CDD" id="cd00712">
    <property type="entry name" value="AsnB"/>
    <property type="match status" value="1"/>
</dbReference>
<dbReference type="InterPro" id="IPR006426">
    <property type="entry name" value="Asn_synth_AEB"/>
</dbReference>
<dbReference type="CDD" id="cd01991">
    <property type="entry name" value="Asn_synthase_B_C"/>
    <property type="match status" value="1"/>
</dbReference>
<evidence type="ECO:0000256" key="8">
    <source>
        <dbReference type="ARBA" id="ARBA00048741"/>
    </source>
</evidence>
<dbReference type="GO" id="GO:0005524">
    <property type="term" value="F:ATP binding"/>
    <property type="evidence" value="ECO:0007669"/>
    <property type="project" value="UniProtKB-KW"/>
</dbReference>
<dbReference type="InterPro" id="IPR029055">
    <property type="entry name" value="Ntn_hydrolases_N"/>
</dbReference>
<dbReference type="InterPro" id="IPR001962">
    <property type="entry name" value="Asn_synthase"/>
</dbReference>
<evidence type="ECO:0000256" key="6">
    <source>
        <dbReference type="ARBA" id="ARBA00022888"/>
    </source>
</evidence>
<evidence type="ECO:0000256" key="1">
    <source>
        <dbReference type="ARBA" id="ARBA00005187"/>
    </source>
</evidence>
<dbReference type="Pfam" id="PF00733">
    <property type="entry name" value="Asn_synthase"/>
    <property type="match status" value="1"/>
</dbReference>
<keyword evidence="6 9" id="KW-0061">Asparagine biosynthesis</keyword>
<evidence type="ECO:0000256" key="9">
    <source>
        <dbReference type="PIRSR" id="PIRSR001589-1"/>
    </source>
</evidence>
<dbReference type="SUPFAM" id="SSF52402">
    <property type="entry name" value="Adenine nucleotide alpha hydrolases-like"/>
    <property type="match status" value="1"/>
</dbReference>
<keyword evidence="7 9" id="KW-0315">Glutamine amidotransferase</keyword>
<reference evidence="13 14" key="1">
    <citation type="submission" date="2019-03" db="EMBL/GenBank/DDBJ databases">
        <title>Genomic Encyclopedia of Type Strains, Phase IV (KMG-IV): sequencing the most valuable type-strain genomes for metagenomic binning, comparative biology and taxonomic classification.</title>
        <authorList>
            <person name="Goeker M."/>
        </authorList>
    </citation>
    <scope>NUCLEOTIDE SEQUENCE [LARGE SCALE GENOMIC DNA]</scope>
    <source>
        <strain evidence="13 14">DSM 23802</strain>
    </source>
</reference>
<dbReference type="NCBIfam" id="TIGR01536">
    <property type="entry name" value="asn_synth_AEB"/>
    <property type="match status" value="1"/>
</dbReference>
<evidence type="ECO:0000256" key="2">
    <source>
        <dbReference type="ARBA" id="ARBA00005752"/>
    </source>
</evidence>
<dbReference type="EC" id="6.3.5.4" evidence="3"/>
<comment type="caution">
    <text evidence="13">The sequence shown here is derived from an EMBL/GenBank/DDBJ whole genome shotgun (WGS) entry which is preliminary data.</text>
</comment>
<evidence type="ECO:0000313" key="13">
    <source>
        <dbReference type="EMBL" id="TCS83704.1"/>
    </source>
</evidence>
<dbReference type="OrthoDB" id="9763290at2"/>
<dbReference type="PANTHER" id="PTHR43284">
    <property type="entry name" value="ASPARAGINE SYNTHETASE (GLUTAMINE-HYDROLYZING)"/>
    <property type="match status" value="1"/>
</dbReference>
<dbReference type="RefSeq" id="WP_132767275.1">
    <property type="nucleotide sequence ID" value="NZ_SMAB01000003.1"/>
</dbReference>
<comment type="catalytic activity">
    <reaction evidence="8">
        <text>L-aspartate + L-glutamine + ATP + H2O = L-asparagine + L-glutamate + AMP + diphosphate + H(+)</text>
        <dbReference type="Rhea" id="RHEA:12228"/>
        <dbReference type="ChEBI" id="CHEBI:15377"/>
        <dbReference type="ChEBI" id="CHEBI:15378"/>
        <dbReference type="ChEBI" id="CHEBI:29985"/>
        <dbReference type="ChEBI" id="CHEBI:29991"/>
        <dbReference type="ChEBI" id="CHEBI:30616"/>
        <dbReference type="ChEBI" id="CHEBI:33019"/>
        <dbReference type="ChEBI" id="CHEBI:58048"/>
        <dbReference type="ChEBI" id="CHEBI:58359"/>
        <dbReference type="ChEBI" id="CHEBI:456215"/>
        <dbReference type="EC" id="6.3.5.4"/>
    </reaction>
</comment>
<evidence type="ECO:0000259" key="12">
    <source>
        <dbReference type="PROSITE" id="PS51278"/>
    </source>
</evidence>
<comment type="pathway">
    <text evidence="1">Amino-acid biosynthesis; L-asparagine biosynthesis; L-asparagine from L-aspartate (L-Gln route): step 1/1.</text>
</comment>
<dbReference type="InterPro" id="IPR051786">
    <property type="entry name" value="ASN_synthetase/amidase"/>
</dbReference>
<dbReference type="Pfam" id="PF13537">
    <property type="entry name" value="GATase_7"/>
    <property type="match status" value="1"/>
</dbReference>
<dbReference type="Proteomes" id="UP000295788">
    <property type="component" value="Unassembled WGS sequence"/>
</dbReference>
<dbReference type="EMBL" id="SMAB01000003">
    <property type="protein sequence ID" value="TCS83704.1"/>
    <property type="molecule type" value="Genomic_DNA"/>
</dbReference>
<dbReference type="GO" id="GO:0006529">
    <property type="term" value="P:asparagine biosynthetic process"/>
    <property type="evidence" value="ECO:0007669"/>
    <property type="project" value="UniProtKB-KW"/>
</dbReference>
<dbReference type="GO" id="GO:0004066">
    <property type="term" value="F:asparagine synthase (glutamine-hydrolyzing) activity"/>
    <property type="evidence" value="ECO:0007669"/>
    <property type="project" value="UniProtKB-EC"/>
</dbReference>
<dbReference type="InterPro" id="IPR014729">
    <property type="entry name" value="Rossmann-like_a/b/a_fold"/>
</dbReference>
<evidence type="ECO:0000256" key="3">
    <source>
        <dbReference type="ARBA" id="ARBA00012737"/>
    </source>
</evidence>
<dbReference type="InterPro" id="IPR033738">
    <property type="entry name" value="AsnB_N"/>
</dbReference>
<protein>
    <recommendedName>
        <fullName evidence="3">asparagine synthase (glutamine-hydrolyzing)</fullName>
        <ecNumber evidence="3">6.3.5.4</ecNumber>
    </recommendedName>
</protein>
<sequence length="614" mass="71185">MCGITGWIDWELDLSNHRETIIQMGETMKHRGPDASGVWVSKRAALAHTRLIVIDPEGGKQPMIRQYGENQYVITYNGELYNTNELRKELESLGHHFHSHSDTEVLLVSYIEWGEECVEHLNGIFAFGVWDEQKQQLFLARDRLGVKPLFYTKQDQRLIYGSEIKALLAHPDVHPIVDSEGLSEVFGLGPSRTPGHGVFKGIEELRPGHSLLFSRQGMRIQQYWKLESKKHTDDLQTTIEKVRELVIDAVKRQLVSDVPVCTFLSGGLDSSFISAIAAEVYRQNGKKLNTYSVDYIGNEKYFKESEFQPNSDLKWIERMVDFIQSNHHYVFLDNNKLFDSLVEAVRARDLPGMADVDSSLFLFSQEIKKNATVALSGECADEIFGGYPWFYRQADLGSNTFPWLRSIEQRERILTSELLQQLKIKDYVDFRYRQTLQEVPRLENESNEQQKMRELFYLNMTWFMATLLERKDRMTMRTGLEVRVPFADHRLVEYVWNIPWEIKNLGHREKGLLRKALKGILPDDVLFRKKSPYPKTHNPTYTSLVSKKMLEILHDSQSPILSFIDLQVVKSLALNKSEGNEIPWFGQLMTGPQLLAYLIQVDIWLKEYKVSIEL</sequence>
<dbReference type="GO" id="GO:0005829">
    <property type="term" value="C:cytosol"/>
    <property type="evidence" value="ECO:0007669"/>
    <property type="project" value="TreeGrafter"/>
</dbReference>
<keyword evidence="9" id="KW-0028">Amino-acid biosynthesis</keyword>
<organism evidence="13 14">
    <name type="scientific">Tepidibacillus fermentans</name>
    <dbReference type="NCBI Taxonomy" id="1281767"/>
    <lineage>
        <taxon>Bacteria</taxon>
        <taxon>Bacillati</taxon>
        <taxon>Bacillota</taxon>
        <taxon>Bacilli</taxon>
        <taxon>Bacillales</taxon>
        <taxon>Bacillaceae</taxon>
        <taxon>Tepidibacillus</taxon>
    </lineage>
</organism>
<evidence type="ECO:0000256" key="5">
    <source>
        <dbReference type="ARBA" id="ARBA00022840"/>
    </source>
</evidence>
<evidence type="ECO:0000256" key="4">
    <source>
        <dbReference type="ARBA" id="ARBA00022741"/>
    </source>
</evidence>
<dbReference type="Gene3D" id="3.60.20.10">
    <property type="entry name" value="Glutamine Phosphoribosylpyrophosphate, subunit 1, domain 1"/>
    <property type="match status" value="1"/>
</dbReference>
<feature type="binding site" evidence="10">
    <location>
        <begin position="376"/>
        <end position="377"/>
    </location>
    <ligand>
        <name>ATP</name>
        <dbReference type="ChEBI" id="CHEBI:30616"/>
    </ligand>
</feature>
<gene>
    <name evidence="13" type="ORF">EDD72_10325</name>
</gene>
<feature type="binding site" evidence="10">
    <location>
        <position position="102"/>
    </location>
    <ligand>
        <name>L-glutamine</name>
        <dbReference type="ChEBI" id="CHEBI:58359"/>
    </ligand>
</feature>
<evidence type="ECO:0000256" key="7">
    <source>
        <dbReference type="ARBA" id="ARBA00022962"/>
    </source>
</evidence>
<dbReference type="AlphaFoldDB" id="A0A4V2UT14"/>
<dbReference type="InterPro" id="IPR017932">
    <property type="entry name" value="GATase_2_dom"/>
</dbReference>
<accession>A0A4V2UT14</accession>
<evidence type="ECO:0000256" key="11">
    <source>
        <dbReference type="PIRSR" id="PIRSR001589-3"/>
    </source>
</evidence>
<keyword evidence="14" id="KW-1185">Reference proteome</keyword>